<sequence length="84" mass="9596">MRKLARVANIIVNVSKMYGKHNLNEEDLPPSPLAILGSLQIPESWRRSNAFWRGAPRKKGFKGLLRRDLLKKIKQCDGELSKVL</sequence>
<protein>
    <submittedName>
        <fullName evidence="1">Uncharacterized protein</fullName>
    </submittedName>
</protein>
<organism evidence="1 2">
    <name type="scientific">Lactarius akahatsu</name>
    <dbReference type="NCBI Taxonomy" id="416441"/>
    <lineage>
        <taxon>Eukaryota</taxon>
        <taxon>Fungi</taxon>
        <taxon>Dikarya</taxon>
        <taxon>Basidiomycota</taxon>
        <taxon>Agaricomycotina</taxon>
        <taxon>Agaricomycetes</taxon>
        <taxon>Russulales</taxon>
        <taxon>Russulaceae</taxon>
        <taxon>Lactarius</taxon>
    </lineage>
</organism>
<dbReference type="AlphaFoldDB" id="A0AAD4LFM3"/>
<dbReference type="Proteomes" id="UP001201163">
    <property type="component" value="Unassembled WGS sequence"/>
</dbReference>
<comment type="caution">
    <text evidence="1">The sequence shown here is derived from an EMBL/GenBank/DDBJ whole genome shotgun (WGS) entry which is preliminary data.</text>
</comment>
<reference evidence="1" key="1">
    <citation type="submission" date="2022-01" db="EMBL/GenBank/DDBJ databases">
        <title>Comparative genomics reveals a dynamic genome evolution in the ectomycorrhizal milk-cap (Lactarius) mushrooms.</title>
        <authorList>
            <consortium name="DOE Joint Genome Institute"/>
            <person name="Lebreton A."/>
            <person name="Tang N."/>
            <person name="Kuo A."/>
            <person name="LaButti K."/>
            <person name="Drula E."/>
            <person name="Barry K."/>
            <person name="Clum A."/>
            <person name="Lipzen A."/>
            <person name="Mousain D."/>
            <person name="Ng V."/>
            <person name="Wang R."/>
            <person name="Wang X."/>
            <person name="Dai Y."/>
            <person name="Henrissat B."/>
            <person name="Grigoriev I.V."/>
            <person name="Guerin-Laguette A."/>
            <person name="Yu F."/>
            <person name="Martin F.M."/>
        </authorList>
    </citation>
    <scope>NUCLEOTIDE SEQUENCE</scope>
    <source>
        <strain evidence="1">QP</strain>
    </source>
</reference>
<evidence type="ECO:0000313" key="2">
    <source>
        <dbReference type="Proteomes" id="UP001201163"/>
    </source>
</evidence>
<name>A0AAD4LFM3_9AGAM</name>
<dbReference type="EMBL" id="JAKELL010000064">
    <property type="protein sequence ID" value="KAH8985406.1"/>
    <property type="molecule type" value="Genomic_DNA"/>
</dbReference>
<evidence type="ECO:0000313" key="1">
    <source>
        <dbReference type="EMBL" id="KAH8985406.1"/>
    </source>
</evidence>
<proteinExistence type="predicted"/>
<accession>A0AAD4LFM3</accession>
<gene>
    <name evidence="1" type="ORF">EDB92DRAFT_1949992</name>
</gene>
<keyword evidence="2" id="KW-1185">Reference proteome</keyword>